<dbReference type="EMBL" id="CP061281">
    <property type="protein sequence ID" value="QNS08850.1"/>
    <property type="molecule type" value="Genomic_DNA"/>
</dbReference>
<comment type="similarity">
    <text evidence="2">Belongs to the SsgA family.</text>
</comment>
<evidence type="ECO:0000256" key="2">
    <source>
        <dbReference type="ARBA" id="ARBA00009323"/>
    </source>
</evidence>
<evidence type="ECO:0000256" key="3">
    <source>
        <dbReference type="ARBA" id="ARBA00022618"/>
    </source>
</evidence>
<dbReference type="Proteomes" id="UP000516428">
    <property type="component" value="Chromosome"/>
</dbReference>
<keyword evidence="3 7" id="KW-0132">Cell division</keyword>
<name>A0A7H1BJE5_9ACTN</name>
<organism evidence="7 8">
    <name type="scientific">Streptomyces xanthii</name>
    <dbReference type="NCBI Taxonomy" id="2768069"/>
    <lineage>
        <taxon>Bacteria</taxon>
        <taxon>Bacillati</taxon>
        <taxon>Actinomycetota</taxon>
        <taxon>Actinomycetes</taxon>
        <taxon>Kitasatosporales</taxon>
        <taxon>Streptomycetaceae</taxon>
        <taxon>Streptomyces</taxon>
    </lineage>
</organism>
<dbReference type="Pfam" id="PF04686">
    <property type="entry name" value="SsgA"/>
    <property type="match status" value="1"/>
</dbReference>
<dbReference type="RefSeq" id="WP_188341506.1">
    <property type="nucleotide sequence ID" value="NZ_CP061281.1"/>
</dbReference>
<dbReference type="Gene3D" id="2.30.31.20">
    <property type="entry name" value="Sporulation-specific cell division protein SsgB"/>
    <property type="match status" value="1"/>
</dbReference>
<keyword evidence="6" id="KW-0131">Cell cycle</keyword>
<dbReference type="GO" id="GO:0000917">
    <property type="term" value="P:division septum assembly"/>
    <property type="evidence" value="ECO:0007669"/>
    <property type="project" value="UniProtKB-KW"/>
</dbReference>
<dbReference type="InterPro" id="IPR006776">
    <property type="entry name" value="SsgB"/>
</dbReference>
<evidence type="ECO:0000256" key="5">
    <source>
        <dbReference type="ARBA" id="ARBA00023210"/>
    </source>
</evidence>
<accession>A0A7H1BJE5</accession>
<evidence type="ECO:0000256" key="1">
    <source>
        <dbReference type="ARBA" id="ARBA00004431"/>
    </source>
</evidence>
<protein>
    <submittedName>
        <fullName evidence="7">SsgA family sporulation/cell division regulator</fullName>
    </submittedName>
</protein>
<dbReference type="GO" id="GO:0030435">
    <property type="term" value="P:sporulation resulting in formation of a cellular spore"/>
    <property type="evidence" value="ECO:0007669"/>
    <property type="project" value="UniProtKB-KW"/>
</dbReference>
<proteinExistence type="inferred from homology"/>
<keyword evidence="8" id="KW-1185">Reference proteome</keyword>
<dbReference type="AlphaFoldDB" id="A0A7H1BJE5"/>
<comment type="subcellular location">
    <subcellularLocation>
        <location evidence="1">Cell septum</location>
    </subcellularLocation>
</comment>
<evidence type="ECO:0000313" key="7">
    <source>
        <dbReference type="EMBL" id="QNS08850.1"/>
    </source>
</evidence>
<dbReference type="GO" id="GO:0030428">
    <property type="term" value="C:cell septum"/>
    <property type="evidence" value="ECO:0007669"/>
    <property type="project" value="UniProtKB-SubCell"/>
</dbReference>
<dbReference type="KEGG" id="sxn:IAG42_20490"/>
<evidence type="ECO:0000256" key="4">
    <source>
        <dbReference type="ARBA" id="ARBA00022969"/>
    </source>
</evidence>
<reference evidence="7 8" key="1">
    <citation type="submission" date="2020-09" db="EMBL/GenBank/DDBJ databases">
        <title>A novel species.</title>
        <authorList>
            <person name="Gao J."/>
        </authorList>
    </citation>
    <scope>NUCLEOTIDE SEQUENCE [LARGE SCALE GENOMIC DNA]</scope>
    <source>
        <strain evidence="7 8">CRXT-Y-14</strain>
    </source>
</reference>
<keyword evidence="5" id="KW-0717">Septation</keyword>
<evidence type="ECO:0000256" key="6">
    <source>
        <dbReference type="ARBA" id="ARBA00023306"/>
    </source>
</evidence>
<gene>
    <name evidence="7" type="ORF">IAG42_20490</name>
</gene>
<keyword evidence="4" id="KW-0749">Sporulation</keyword>
<evidence type="ECO:0000313" key="8">
    <source>
        <dbReference type="Proteomes" id="UP000516428"/>
    </source>
</evidence>
<dbReference type="InterPro" id="IPR038658">
    <property type="entry name" value="SsgB_sf"/>
</dbReference>
<sequence length="113" mass="12561">MEQYVEQYVRARLVTDSPDAARSVAVVLRWTGGLVHVTLPDAGEWTFARELLERGLRAPATGGDVRIWPCGRVQAVMEFHAHHGATVVQFDVKALIRFLRRTYTAVAPVPAAH</sequence>